<dbReference type="GO" id="GO:0009279">
    <property type="term" value="C:cell outer membrane"/>
    <property type="evidence" value="ECO:0007669"/>
    <property type="project" value="UniProtKB-SubCell"/>
</dbReference>
<dbReference type="Pfam" id="PF02321">
    <property type="entry name" value="OEP"/>
    <property type="match status" value="2"/>
</dbReference>
<dbReference type="InterPro" id="IPR003423">
    <property type="entry name" value="OMP_efflux"/>
</dbReference>
<reference evidence="3 4" key="1">
    <citation type="journal article" date="2018" name="Aquat. Microb. Ecol.">
        <title>Gammaproteobacterial methanotrophs dominate.</title>
        <authorList>
            <person name="Rissanen A.J."/>
            <person name="Saarenheimo J."/>
            <person name="Tiirola M."/>
            <person name="Peura S."/>
            <person name="Aalto S.L."/>
            <person name="Karvinen A."/>
            <person name="Nykanen H."/>
        </authorList>
    </citation>
    <scope>NUCLEOTIDE SEQUENCE [LARGE SCALE GENOMIC DNA]</scope>
    <source>
        <strain evidence="3">AMbin10</strain>
    </source>
</reference>
<organism evidence="3 4">
    <name type="scientific">Candidatus Methylumidiphilus alinenensis</name>
    <dbReference type="NCBI Taxonomy" id="2202197"/>
    <lineage>
        <taxon>Bacteria</taxon>
        <taxon>Pseudomonadati</taxon>
        <taxon>Pseudomonadota</taxon>
        <taxon>Gammaproteobacteria</taxon>
        <taxon>Methylococcales</taxon>
        <taxon>Candidatus Methylumidiphilus</taxon>
    </lineage>
</organism>
<protein>
    <submittedName>
        <fullName evidence="3">Secretion protein</fullName>
    </submittedName>
</protein>
<gene>
    <name evidence="3" type="ORF">DM484_16060</name>
</gene>
<feature type="chain" id="PRO_5015797865" evidence="2">
    <location>
        <begin position="26"/>
        <end position="507"/>
    </location>
</feature>
<dbReference type="NCBIfam" id="TIGR01845">
    <property type="entry name" value="outer_NodT"/>
    <property type="match status" value="1"/>
</dbReference>
<comment type="similarity">
    <text evidence="1 2">Belongs to the outer membrane factor (OMF) (TC 1.B.17) family.</text>
</comment>
<dbReference type="PANTHER" id="PTHR30203">
    <property type="entry name" value="OUTER MEMBRANE CATION EFFLUX PROTEIN"/>
    <property type="match status" value="1"/>
</dbReference>
<proteinExistence type="inferred from homology"/>
<feature type="signal peptide" evidence="2">
    <location>
        <begin position="1"/>
        <end position="25"/>
    </location>
</feature>
<evidence type="ECO:0000256" key="1">
    <source>
        <dbReference type="ARBA" id="ARBA00007613"/>
    </source>
</evidence>
<dbReference type="Gene3D" id="1.20.1600.10">
    <property type="entry name" value="Outer membrane efflux proteins (OEP)"/>
    <property type="match status" value="1"/>
</dbReference>
<keyword evidence="2" id="KW-0732">Signal</keyword>
<keyword evidence="2" id="KW-0564">Palmitate</keyword>
<keyword evidence="2" id="KW-1134">Transmembrane beta strand</keyword>
<keyword evidence="2" id="KW-0472">Membrane</keyword>
<dbReference type="PROSITE" id="PS51257">
    <property type="entry name" value="PROKAR_LIPOPROTEIN"/>
    <property type="match status" value="1"/>
</dbReference>
<dbReference type="GO" id="GO:0015562">
    <property type="term" value="F:efflux transmembrane transporter activity"/>
    <property type="evidence" value="ECO:0007669"/>
    <property type="project" value="InterPro"/>
</dbReference>
<dbReference type="EMBL" id="QJPH01000355">
    <property type="protein sequence ID" value="PZN76681.1"/>
    <property type="molecule type" value="Genomic_DNA"/>
</dbReference>
<dbReference type="SUPFAM" id="SSF56954">
    <property type="entry name" value="Outer membrane efflux proteins (OEP)"/>
    <property type="match status" value="1"/>
</dbReference>
<evidence type="ECO:0000313" key="3">
    <source>
        <dbReference type="EMBL" id="PZN76681.1"/>
    </source>
</evidence>
<evidence type="ECO:0000256" key="2">
    <source>
        <dbReference type="RuleBase" id="RU362097"/>
    </source>
</evidence>
<sequence>MRITIKATCLLALVLSACTVGPDFQKPDSMLPRNGAWQANPANAPATHSNVVAEPINAEWWNLFNDPILTSLEKRAASGNLSVLQASVRLGQSRAMRGIAAADQFPMLNGNTSYLRQQMSEKGIVSLFGGSSSGAVANGKGIGVVGIPATNIPPFSLWQYGFDASWEVDFWGRVRRELEAADASVEASNEGRQFSLLAIMAEVARDYIDLRRIQRLLNISGQMIASAQENLDLTSQKAARGTVTELDVVQTKTQLANFQAQVPQLEQLEAQVINQLSYLLGQHPNALRQELATPVAIPSVPQRVPVGLPSELARRRPDIRQAEAQLHAATADIGVAVADFYPRVTLSGSIGLQGLKLKDVVDWSALQYAIGPSITIPIFQGGRLKSTLELRKAEQQEAAIVHHDTVLKAWHEVDNALTAYADEQRRNDWLVQAVQSNRDELELARLRYQGGVSDYLPVLTAQRSLLQTEQDYANSLSAVATNMVVLYKALGGGWEQTTEKSQAEASQ</sequence>
<dbReference type="Proteomes" id="UP000249396">
    <property type="component" value="Unassembled WGS sequence"/>
</dbReference>
<evidence type="ECO:0000313" key="4">
    <source>
        <dbReference type="Proteomes" id="UP000249396"/>
    </source>
</evidence>
<keyword evidence="2" id="KW-0449">Lipoprotein</keyword>
<dbReference type="InterPro" id="IPR010131">
    <property type="entry name" value="MdtP/NodT-like"/>
</dbReference>
<comment type="caution">
    <text evidence="3">The sequence shown here is derived from an EMBL/GenBank/DDBJ whole genome shotgun (WGS) entry which is preliminary data.</text>
</comment>
<dbReference type="AlphaFoldDB" id="A0A2W4QX55"/>
<dbReference type="Gene3D" id="2.20.200.10">
    <property type="entry name" value="Outer membrane efflux proteins (OEP)"/>
    <property type="match status" value="1"/>
</dbReference>
<comment type="subcellular location">
    <subcellularLocation>
        <location evidence="2">Cell outer membrane</location>
        <topology evidence="2">Lipid-anchor</topology>
    </subcellularLocation>
</comment>
<keyword evidence="2" id="KW-0812">Transmembrane</keyword>
<accession>A0A2W4QX55</accession>
<name>A0A2W4QX55_9GAMM</name>
<dbReference type="PANTHER" id="PTHR30203:SF25">
    <property type="entry name" value="OUTER MEMBRANE PROTEIN-RELATED"/>
    <property type="match status" value="1"/>
</dbReference>